<accession>A0ABR7NRI9</accession>
<evidence type="ECO:0000259" key="10">
    <source>
        <dbReference type="Pfam" id="PF04290"/>
    </source>
</evidence>
<reference evidence="11 12" key="1">
    <citation type="submission" date="2020-08" db="EMBL/GenBank/DDBJ databases">
        <title>Genome public.</title>
        <authorList>
            <person name="Liu C."/>
            <person name="Sun Q."/>
        </authorList>
    </citation>
    <scope>NUCLEOTIDE SEQUENCE [LARGE SCALE GENOMIC DNA]</scope>
    <source>
        <strain evidence="11 12">BX10</strain>
    </source>
</reference>
<evidence type="ECO:0000256" key="9">
    <source>
        <dbReference type="SAM" id="Phobius"/>
    </source>
</evidence>
<feature type="transmembrane region" description="Helical" evidence="9">
    <location>
        <begin position="12"/>
        <end position="39"/>
    </location>
</feature>
<keyword evidence="6 9" id="KW-1133">Transmembrane helix</keyword>
<evidence type="ECO:0000256" key="2">
    <source>
        <dbReference type="ARBA" id="ARBA00022448"/>
    </source>
</evidence>
<sequence length="169" mass="18873">MEKKQNKIASVLMNLDIAVASAILAILIVLTFLGVIWRYIFDAPFTWLEEVQTSCLVWIVFAAAGAAFRTGNHVAIEMIVDLMPAKVQKIMEWFISIVVVAVVGYLFFQSIGFIQVFIKSGRSTSMLKIPYTAVYGIAIFSYIDMIFSYFYSIIKGVKSEAKEAASSNE</sequence>
<feature type="transmembrane region" description="Helical" evidence="9">
    <location>
        <begin position="133"/>
        <end position="154"/>
    </location>
</feature>
<keyword evidence="12" id="KW-1185">Reference proteome</keyword>
<evidence type="ECO:0000256" key="5">
    <source>
        <dbReference type="ARBA" id="ARBA00022692"/>
    </source>
</evidence>
<comment type="caution">
    <text evidence="11">The sequence shown here is derived from an EMBL/GenBank/DDBJ whole genome shotgun (WGS) entry which is preliminary data.</text>
</comment>
<evidence type="ECO:0000256" key="4">
    <source>
        <dbReference type="ARBA" id="ARBA00022519"/>
    </source>
</evidence>
<gene>
    <name evidence="11" type="ORF">H8708_05510</name>
</gene>
<evidence type="ECO:0000313" key="11">
    <source>
        <dbReference type="EMBL" id="MBC8598694.1"/>
    </source>
</evidence>
<dbReference type="RefSeq" id="WP_022273250.1">
    <property type="nucleotide sequence ID" value="NZ_JACRTJ010000013.1"/>
</dbReference>
<evidence type="ECO:0000313" key="12">
    <source>
        <dbReference type="Proteomes" id="UP000647491"/>
    </source>
</evidence>
<dbReference type="InterPro" id="IPR007387">
    <property type="entry name" value="TRAP_DctQ"/>
</dbReference>
<dbReference type="PANTHER" id="PTHR35011">
    <property type="entry name" value="2,3-DIKETO-L-GULONATE TRAP TRANSPORTER SMALL PERMEASE PROTEIN YIAM"/>
    <property type="match status" value="1"/>
</dbReference>
<comment type="similarity">
    <text evidence="8">Belongs to the TRAP transporter small permease family.</text>
</comment>
<protein>
    <submittedName>
        <fullName evidence="11">TRAP transporter small permease</fullName>
    </submittedName>
</protein>
<dbReference type="InterPro" id="IPR055348">
    <property type="entry name" value="DctQ"/>
</dbReference>
<comment type="subcellular location">
    <subcellularLocation>
        <location evidence="1">Cell inner membrane</location>
        <topology evidence="1">Multi-pass membrane protein</topology>
    </subcellularLocation>
</comment>
<proteinExistence type="inferred from homology"/>
<evidence type="ECO:0000256" key="7">
    <source>
        <dbReference type="ARBA" id="ARBA00023136"/>
    </source>
</evidence>
<feature type="transmembrane region" description="Helical" evidence="9">
    <location>
        <begin position="93"/>
        <end position="118"/>
    </location>
</feature>
<dbReference type="EMBL" id="JACRTJ010000013">
    <property type="protein sequence ID" value="MBC8598694.1"/>
    <property type="molecule type" value="Genomic_DNA"/>
</dbReference>
<feature type="domain" description="Tripartite ATP-independent periplasmic transporters DctQ component" evidence="10">
    <location>
        <begin position="27"/>
        <end position="157"/>
    </location>
</feature>
<keyword evidence="4" id="KW-0997">Cell inner membrane</keyword>
<keyword evidence="5 9" id="KW-0812">Transmembrane</keyword>
<keyword evidence="2" id="KW-0813">Transport</keyword>
<evidence type="ECO:0000256" key="8">
    <source>
        <dbReference type="ARBA" id="ARBA00038436"/>
    </source>
</evidence>
<feature type="transmembrane region" description="Helical" evidence="9">
    <location>
        <begin position="51"/>
        <end position="72"/>
    </location>
</feature>
<evidence type="ECO:0000256" key="1">
    <source>
        <dbReference type="ARBA" id="ARBA00004429"/>
    </source>
</evidence>
<evidence type="ECO:0000256" key="6">
    <source>
        <dbReference type="ARBA" id="ARBA00022989"/>
    </source>
</evidence>
<dbReference type="PANTHER" id="PTHR35011:SF2">
    <property type="entry name" value="2,3-DIKETO-L-GULONATE TRAP TRANSPORTER SMALL PERMEASE PROTEIN YIAM"/>
    <property type="match status" value="1"/>
</dbReference>
<organism evidence="11 12">
    <name type="scientific">Enterocloster hominis</name>
    <name type="common">ex Liu et al. 2021</name>
    <dbReference type="NCBI Taxonomy" id="2763663"/>
    <lineage>
        <taxon>Bacteria</taxon>
        <taxon>Bacillati</taxon>
        <taxon>Bacillota</taxon>
        <taxon>Clostridia</taxon>
        <taxon>Lachnospirales</taxon>
        <taxon>Lachnospiraceae</taxon>
        <taxon>Enterocloster</taxon>
    </lineage>
</organism>
<keyword evidence="7 9" id="KW-0472">Membrane</keyword>
<evidence type="ECO:0000256" key="3">
    <source>
        <dbReference type="ARBA" id="ARBA00022475"/>
    </source>
</evidence>
<dbReference type="Pfam" id="PF04290">
    <property type="entry name" value="DctQ"/>
    <property type="match status" value="1"/>
</dbReference>
<keyword evidence="3" id="KW-1003">Cell membrane</keyword>
<dbReference type="Proteomes" id="UP000647491">
    <property type="component" value="Unassembled WGS sequence"/>
</dbReference>
<name>A0ABR7NRI9_9FIRM</name>